<dbReference type="InterPro" id="IPR012347">
    <property type="entry name" value="Ferritin-like"/>
</dbReference>
<comment type="caution">
    <text evidence="1">The sequence shown here is derived from an EMBL/GenBank/DDBJ whole genome shotgun (WGS) entry which is preliminary data.</text>
</comment>
<dbReference type="OrthoDB" id="1934429at2"/>
<dbReference type="RefSeq" id="WP_113808220.1">
    <property type="nucleotide sequence ID" value="NZ_QOCW01000033.1"/>
</dbReference>
<sequence length="183" mass="20372">MTRALEAISELMKSLVDEESKPPLHVGEVMNLWTSLTGFQEARALYQAALNTTTDKDLIHTLENAIQGSKADYELIKKFMVQEGIPLSAINEEKPKSDPKSVPEGVKLTDDEIANLISVKVAAAIVFCAQAMSQYVRTDVGMLFFQVQVELMKFASPLKNLMKSRGWLKIPPHYLPPGIPEQK</sequence>
<keyword evidence="2" id="KW-1185">Reference proteome</keyword>
<evidence type="ECO:0000313" key="2">
    <source>
        <dbReference type="Proteomes" id="UP000253314"/>
    </source>
</evidence>
<dbReference type="Gene3D" id="1.20.1260.10">
    <property type="match status" value="1"/>
</dbReference>
<dbReference type="InterPro" id="IPR021617">
    <property type="entry name" value="DUF3231"/>
</dbReference>
<name>A0A366XR64_9BACI</name>
<evidence type="ECO:0008006" key="3">
    <source>
        <dbReference type="Google" id="ProtNLM"/>
    </source>
</evidence>
<accession>A0A366XR64</accession>
<evidence type="ECO:0000313" key="1">
    <source>
        <dbReference type="EMBL" id="RBW67615.1"/>
    </source>
</evidence>
<protein>
    <recommendedName>
        <fullName evidence="3">DUF3231 domain-containing protein</fullName>
    </recommendedName>
</protein>
<dbReference type="AlphaFoldDB" id="A0A366XR64"/>
<proteinExistence type="predicted"/>
<gene>
    <name evidence="1" type="ORF">DS031_21330</name>
</gene>
<reference evidence="1 2" key="1">
    <citation type="submission" date="2018-07" db="EMBL/GenBank/DDBJ databases">
        <title>Lottiidibacillus patelloidae gen. nov., sp. nov., isolated from the intestinal tract of a marine limpet and the reclassification of B. taeanensis BH030017T, B. algicola KMM 3737T and B. hwajinpoensis SW-72T as genus Lottiidibacillus.</title>
        <authorList>
            <person name="Liu R."/>
            <person name="Huang Z."/>
        </authorList>
    </citation>
    <scope>NUCLEOTIDE SEQUENCE [LARGE SCALE GENOMIC DNA]</scope>
    <source>
        <strain evidence="1 2">BH030017</strain>
    </source>
</reference>
<dbReference type="Proteomes" id="UP000253314">
    <property type="component" value="Unassembled WGS sequence"/>
</dbReference>
<dbReference type="Pfam" id="PF11553">
    <property type="entry name" value="DUF3231"/>
    <property type="match status" value="1"/>
</dbReference>
<dbReference type="EMBL" id="QOCW01000033">
    <property type="protein sequence ID" value="RBW67615.1"/>
    <property type="molecule type" value="Genomic_DNA"/>
</dbReference>
<organism evidence="1 2">
    <name type="scientific">Bacillus taeanensis</name>
    <dbReference type="NCBI Taxonomy" id="273032"/>
    <lineage>
        <taxon>Bacteria</taxon>
        <taxon>Bacillati</taxon>
        <taxon>Bacillota</taxon>
        <taxon>Bacilli</taxon>
        <taxon>Bacillales</taxon>
        <taxon>Bacillaceae</taxon>
        <taxon>Bacillus</taxon>
    </lineage>
</organism>